<dbReference type="OrthoDB" id="128437at2"/>
<evidence type="ECO:0000313" key="1">
    <source>
        <dbReference type="EMBL" id="QEE28104.1"/>
    </source>
</evidence>
<dbReference type="KEGG" id="talb:FTW19_08930"/>
<accession>A0A5B9E909</accession>
<keyword evidence="2" id="KW-1185">Reference proteome</keyword>
<dbReference type="InterPro" id="IPR050696">
    <property type="entry name" value="FtsA/MreB"/>
</dbReference>
<dbReference type="Proteomes" id="UP000321820">
    <property type="component" value="Chromosome"/>
</dbReference>
<dbReference type="RefSeq" id="WP_147647296.1">
    <property type="nucleotide sequence ID" value="NZ_CP042806.1"/>
</dbReference>
<evidence type="ECO:0000313" key="2">
    <source>
        <dbReference type="Proteomes" id="UP000321820"/>
    </source>
</evidence>
<evidence type="ECO:0008006" key="3">
    <source>
        <dbReference type="Google" id="ProtNLM"/>
    </source>
</evidence>
<dbReference type="EMBL" id="CP042806">
    <property type="protein sequence ID" value="QEE28104.1"/>
    <property type="molecule type" value="Genomic_DNA"/>
</dbReference>
<dbReference type="PANTHER" id="PTHR32432:SF3">
    <property type="entry name" value="ETHANOLAMINE UTILIZATION PROTEIN EUTJ"/>
    <property type="match status" value="1"/>
</dbReference>
<dbReference type="PANTHER" id="PTHR32432">
    <property type="entry name" value="CELL DIVISION PROTEIN FTSA-RELATED"/>
    <property type="match status" value="1"/>
</dbReference>
<reference evidence="1 2" key="1">
    <citation type="submission" date="2019-08" db="EMBL/GenBank/DDBJ databases">
        <title>Complete genome sequence of Terriglobus albidus strain ORNL.</title>
        <authorList>
            <person name="Podar M."/>
        </authorList>
    </citation>
    <scope>NUCLEOTIDE SEQUENCE [LARGE SCALE GENOMIC DNA]</scope>
    <source>
        <strain evidence="1 2">ORNL</strain>
    </source>
</reference>
<sequence>MSFLSKLSGTHQRPRLAAELRGELVVAAAADATTAPVRAVAQVSLRAGALQPSLKVPNLVDRVAVATALRSALERVAAQSRDVTLVLPDAAVRVVLLDFDTMPSREDDAESVVRFRLKRMLPFDSDTAAVSYQVMSEARGSVSVLAVAMPADLRSEYEQAVREAGYEPGAVVPSTLAAVAALDPAEPKAQLLLNIDEASMTTAIVRGGNLVLYRTVEFAHETVNAEPPEPAPVASDSTSALAMEQADVLLAEVEHLSHADEIARAISVATAYFEDTLGALPEEILVAGTWPSNELQRIASETIGEGVRLREIVRAEDLLTGSTVSRNLLAGVRGALKG</sequence>
<organism evidence="1 2">
    <name type="scientific">Terriglobus albidus</name>
    <dbReference type="NCBI Taxonomy" id="1592106"/>
    <lineage>
        <taxon>Bacteria</taxon>
        <taxon>Pseudomonadati</taxon>
        <taxon>Acidobacteriota</taxon>
        <taxon>Terriglobia</taxon>
        <taxon>Terriglobales</taxon>
        <taxon>Acidobacteriaceae</taxon>
        <taxon>Terriglobus</taxon>
    </lineage>
</organism>
<gene>
    <name evidence="1" type="ORF">FTW19_08930</name>
</gene>
<dbReference type="AlphaFoldDB" id="A0A5B9E909"/>
<protein>
    <recommendedName>
        <fullName evidence="3">Pilus assembly protein PilM</fullName>
    </recommendedName>
</protein>
<name>A0A5B9E909_9BACT</name>
<dbReference type="Gene3D" id="3.30.420.380">
    <property type="match status" value="1"/>
</dbReference>
<proteinExistence type="predicted"/>